<dbReference type="PANTHER" id="PTHR43133:SF50">
    <property type="entry name" value="ECF RNA POLYMERASE SIGMA FACTOR SIGM"/>
    <property type="match status" value="1"/>
</dbReference>
<dbReference type="SUPFAM" id="SSF88946">
    <property type="entry name" value="Sigma2 domain of RNA polymerase sigma factors"/>
    <property type="match status" value="1"/>
</dbReference>
<evidence type="ECO:0000256" key="5">
    <source>
        <dbReference type="ARBA" id="ARBA00023163"/>
    </source>
</evidence>
<accession>A0ABW0BFF5</accession>
<evidence type="ECO:0000259" key="6">
    <source>
        <dbReference type="Pfam" id="PF04542"/>
    </source>
</evidence>
<dbReference type="SUPFAM" id="SSF88659">
    <property type="entry name" value="Sigma3 and sigma4 domains of RNA polymerase sigma factors"/>
    <property type="match status" value="1"/>
</dbReference>
<dbReference type="Pfam" id="PF04542">
    <property type="entry name" value="Sigma70_r2"/>
    <property type="match status" value="1"/>
</dbReference>
<evidence type="ECO:0000256" key="4">
    <source>
        <dbReference type="ARBA" id="ARBA00023125"/>
    </source>
</evidence>
<dbReference type="RefSeq" id="WP_378587718.1">
    <property type="nucleotide sequence ID" value="NZ_JBHSKD010000004.1"/>
</dbReference>
<dbReference type="Pfam" id="PF08281">
    <property type="entry name" value="Sigma70_r4_2"/>
    <property type="match status" value="1"/>
</dbReference>
<dbReference type="NCBIfam" id="TIGR02983">
    <property type="entry name" value="SigE-fam_strep"/>
    <property type="match status" value="1"/>
</dbReference>
<dbReference type="NCBIfam" id="TIGR02937">
    <property type="entry name" value="sigma70-ECF"/>
    <property type="match status" value="1"/>
</dbReference>
<keyword evidence="3" id="KW-0731">Sigma factor</keyword>
<feature type="domain" description="RNA polymerase sigma factor 70 region 4 type 2" evidence="7">
    <location>
        <begin position="99"/>
        <end position="151"/>
    </location>
</feature>
<dbReference type="Gene3D" id="1.10.10.10">
    <property type="entry name" value="Winged helix-like DNA-binding domain superfamily/Winged helix DNA-binding domain"/>
    <property type="match status" value="1"/>
</dbReference>
<feature type="domain" description="RNA polymerase sigma-70 region 2" evidence="6">
    <location>
        <begin position="14"/>
        <end position="75"/>
    </location>
</feature>
<keyword evidence="5" id="KW-0804">Transcription</keyword>
<keyword evidence="2" id="KW-0805">Transcription regulation</keyword>
<dbReference type="Proteomes" id="UP001596087">
    <property type="component" value="Unassembled WGS sequence"/>
</dbReference>
<organism evidence="8 9">
    <name type="scientific">Nocardioides taihuensis</name>
    <dbReference type="NCBI Taxonomy" id="1835606"/>
    <lineage>
        <taxon>Bacteria</taxon>
        <taxon>Bacillati</taxon>
        <taxon>Actinomycetota</taxon>
        <taxon>Actinomycetes</taxon>
        <taxon>Propionibacteriales</taxon>
        <taxon>Nocardioidaceae</taxon>
        <taxon>Nocardioides</taxon>
    </lineage>
</organism>
<gene>
    <name evidence="8" type="ORF">ACFPGP_05080</name>
</gene>
<reference evidence="9" key="1">
    <citation type="journal article" date="2019" name="Int. J. Syst. Evol. Microbiol.">
        <title>The Global Catalogue of Microorganisms (GCM) 10K type strain sequencing project: providing services to taxonomists for standard genome sequencing and annotation.</title>
        <authorList>
            <consortium name="The Broad Institute Genomics Platform"/>
            <consortium name="The Broad Institute Genome Sequencing Center for Infectious Disease"/>
            <person name="Wu L."/>
            <person name="Ma J."/>
        </authorList>
    </citation>
    <scope>NUCLEOTIDE SEQUENCE [LARGE SCALE GENOMIC DNA]</scope>
    <source>
        <strain evidence="9">DFY41</strain>
    </source>
</reference>
<proteinExistence type="inferred from homology"/>
<protein>
    <submittedName>
        <fullName evidence="8">SigE family RNA polymerase sigma factor</fullName>
    </submittedName>
</protein>
<dbReference type="EMBL" id="JBHSKD010000004">
    <property type="protein sequence ID" value="MFC5176034.1"/>
    <property type="molecule type" value="Genomic_DNA"/>
</dbReference>
<dbReference type="InterPro" id="IPR007627">
    <property type="entry name" value="RNA_pol_sigma70_r2"/>
</dbReference>
<dbReference type="CDD" id="cd06171">
    <property type="entry name" value="Sigma70_r4"/>
    <property type="match status" value="1"/>
</dbReference>
<dbReference type="Gene3D" id="1.10.1740.10">
    <property type="match status" value="1"/>
</dbReference>
<dbReference type="InterPro" id="IPR013325">
    <property type="entry name" value="RNA_pol_sigma_r2"/>
</dbReference>
<keyword evidence="4" id="KW-0238">DNA-binding</keyword>
<dbReference type="InterPro" id="IPR013249">
    <property type="entry name" value="RNA_pol_sigma70_r4_t2"/>
</dbReference>
<dbReference type="InterPro" id="IPR013324">
    <property type="entry name" value="RNA_pol_sigma_r3/r4-like"/>
</dbReference>
<evidence type="ECO:0000256" key="3">
    <source>
        <dbReference type="ARBA" id="ARBA00023082"/>
    </source>
</evidence>
<dbReference type="InterPro" id="IPR014325">
    <property type="entry name" value="RNA_pol_sigma-E_actinobac"/>
</dbReference>
<evidence type="ECO:0000259" key="7">
    <source>
        <dbReference type="Pfam" id="PF08281"/>
    </source>
</evidence>
<dbReference type="InterPro" id="IPR014284">
    <property type="entry name" value="RNA_pol_sigma-70_dom"/>
</dbReference>
<evidence type="ECO:0000313" key="9">
    <source>
        <dbReference type="Proteomes" id="UP001596087"/>
    </source>
</evidence>
<keyword evidence="9" id="KW-1185">Reference proteome</keyword>
<name>A0ABW0BFF5_9ACTN</name>
<evidence type="ECO:0000256" key="2">
    <source>
        <dbReference type="ARBA" id="ARBA00023015"/>
    </source>
</evidence>
<dbReference type="InterPro" id="IPR039425">
    <property type="entry name" value="RNA_pol_sigma-70-like"/>
</dbReference>
<evidence type="ECO:0000256" key="1">
    <source>
        <dbReference type="ARBA" id="ARBA00010641"/>
    </source>
</evidence>
<comment type="caution">
    <text evidence="8">The sequence shown here is derived from an EMBL/GenBank/DDBJ whole genome shotgun (WGS) entry which is preliminary data.</text>
</comment>
<evidence type="ECO:0000313" key="8">
    <source>
        <dbReference type="EMBL" id="MFC5176034.1"/>
    </source>
</evidence>
<dbReference type="InterPro" id="IPR036388">
    <property type="entry name" value="WH-like_DNA-bd_sf"/>
</dbReference>
<sequence>MTGSFEEYVAARWPRLVRTAVLMGVDPHTAEDVAQTALSRCYVAWPRVRRAEDPDAYVHRVLINTLVDSRRRRWWGEAPTAVLPEGGLPDGAEERARGDALRTALLRLPLGQRQVLVLRFYADLTEAAVAEALGVAVGTVKSRAARGLAALGADRALADLLVDGVER</sequence>
<dbReference type="PANTHER" id="PTHR43133">
    <property type="entry name" value="RNA POLYMERASE ECF-TYPE SIGMA FACTO"/>
    <property type="match status" value="1"/>
</dbReference>
<comment type="similarity">
    <text evidence="1">Belongs to the sigma-70 factor family. ECF subfamily.</text>
</comment>